<protein>
    <submittedName>
        <fullName evidence="1">Uncharacterized protein</fullName>
    </submittedName>
</protein>
<organism evidence="1 2">
    <name type="scientific">Pleurotus eryngii</name>
    <name type="common">Boletus of the steppes</name>
    <dbReference type="NCBI Taxonomy" id="5323"/>
    <lineage>
        <taxon>Eukaryota</taxon>
        <taxon>Fungi</taxon>
        <taxon>Dikarya</taxon>
        <taxon>Basidiomycota</taxon>
        <taxon>Agaricomycotina</taxon>
        <taxon>Agaricomycetes</taxon>
        <taxon>Agaricomycetidae</taxon>
        <taxon>Agaricales</taxon>
        <taxon>Pleurotineae</taxon>
        <taxon>Pleurotaceae</taxon>
        <taxon>Pleurotus</taxon>
    </lineage>
</organism>
<comment type="caution">
    <text evidence="1">The sequence shown here is derived from an EMBL/GenBank/DDBJ whole genome shotgun (WGS) entry which is preliminary data.</text>
</comment>
<dbReference type="EMBL" id="MU154601">
    <property type="protein sequence ID" value="KAF9492444.1"/>
    <property type="molecule type" value="Genomic_DNA"/>
</dbReference>
<sequence>MFQTMTCGALSFYPSHDTLPPPLSRPYPVLLSTSLVSLQPCMHLSQDYVLTHLYRYHLISIPTHRLWLYALISLLKEAPGISSLSCMCM</sequence>
<accession>A0A9P6DD55</accession>
<evidence type="ECO:0000313" key="2">
    <source>
        <dbReference type="Proteomes" id="UP000807025"/>
    </source>
</evidence>
<reference evidence="1" key="1">
    <citation type="submission" date="2020-11" db="EMBL/GenBank/DDBJ databases">
        <authorList>
            <consortium name="DOE Joint Genome Institute"/>
            <person name="Ahrendt S."/>
            <person name="Riley R."/>
            <person name="Andreopoulos W."/>
            <person name="Labutti K."/>
            <person name="Pangilinan J."/>
            <person name="Ruiz-Duenas F.J."/>
            <person name="Barrasa J.M."/>
            <person name="Sanchez-Garcia M."/>
            <person name="Camarero S."/>
            <person name="Miyauchi S."/>
            <person name="Serrano A."/>
            <person name="Linde D."/>
            <person name="Babiker R."/>
            <person name="Drula E."/>
            <person name="Ayuso-Fernandez I."/>
            <person name="Pacheco R."/>
            <person name="Padilla G."/>
            <person name="Ferreira P."/>
            <person name="Barriuso J."/>
            <person name="Kellner H."/>
            <person name="Castanera R."/>
            <person name="Alfaro M."/>
            <person name="Ramirez L."/>
            <person name="Pisabarro A.G."/>
            <person name="Kuo A."/>
            <person name="Tritt A."/>
            <person name="Lipzen A."/>
            <person name="He G."/>
            <person name="Yan M."/>
            <person name="Ng V."/>
            <person name="Cullen D."/>
            <person name="Martin F."/>
            <person name="Rosso M.-N."/>
            <person name="Henrissat B."/>
            <person name="Hibbett D."/>
            <person name="Martinez A.T."/>
            <person name="Grigoriev I.V."/>
        </authorList>
    </citation>
    <scope>NUCLEOTIDE SEQUENCE</scope>
    <source>
        <strain evidence="1">ATCC 90797</strain>
    </source>
</reference>
<gene>
    <name evidence="1" type="ORF">BDN71DRAFT_1203035</name>
</gene>
<name>A0A9P6DD55_PLEER</name>
<dbReference type="AlphaFoldDB" id="A0A9P6DD55"/>
<proteinExistence type="predicted"/>
<dbReference type="Proteomes" id="UP000807025">
    <property type="component" value="Unassembled WGS sequence"/>
</dbReference>
<keyword evidence="2" id="KW-1185">Reference proteome</keyword>
<evidence type="ECO:0000313" key="1">
    <source>
        <dbReference type="EMBL" id="KAF9492444.1"/>
    </source>
</evidence>